<reference evidence="15" key="2">
    <citation type="journal article" date="2023" name="Plants (Basel)">
        <title>Annotation of the Turnera subulata (Passifloraceae) Draft Genome Reveals the S-Locus Evolved after the Divergence of Turneroideae from Passifloroideae in a Stepwise Manner.</title>
        <authorList>
            <person name="Henning P.M."/>
            <person name="Roalson E.H."/>
            <person name="Mir W."/>
            <person name="McCubbin A.G."/>
            <person name="Shore J.S."/>
        </authorList>
    </citation>
    <scope>NUCLEOTIDE SEQUENCE</scope>
    <source>
        <strain evidence="15">F60SS</strain>
    </source>
</reference>
<dbReference type="Gene3D" id="3.80.10.10">
    <property type="entry name" value="Ribonuclease Inhibitor"/>
    <property type="match status" value="2"/>
</dbReference>
<protein>
    <recommendedName>
        <fullName evidence="14">Protein kinase domain-containing protein</fullName>
    </recommendedName>
</protein>
<evidence type="ECO:0000256" key="7">
    <source>
        <dbReference type="ARBA" id="ARBA00022989"/>
    </source>
</evidence>
<dbReference type="InterPro" id="IPR013210">
    <property type="entry name" value="LRR_N_plant-typ"/>
</dbReference>
<dbReference type="InterPro" id="IPR011009">
    <property type="entry name" value="Kinase-like_dom_sf"/>
</dbReference>
<evidence type="ECO:0000256" key="5">
    <source>
        <dbReference type="ARBA" id="ARBA00022729"/>
    </source>
</evidence>
<organism evidence="15 16">
    <name type="scientific">Turnera subulata</name>
    <dbReference type="NCBI Taxonomy" id="218843"/>
    <lineage>
        <taxon>Eukaryota</taxon>
        <taxon>Viridiplantae</taxon>
        <taxon>Streptophyta</taxon>
        <taxon>Embryophyta</taxon>
        <taxon>Tracheophyta</taxon>
        <taxon>Spermatophyta</taxon>
        <taxon>Magnoliopsida</taxon>
        <taxon>eudicotyledons</taxon>
        <taxon>Gunneridae</taxon>
        <taxon>Pentapetalae</taxon>
        <taxon>rosids</taxon>
        <taxon>fabids</taxon>
        <taxon>Malpighiales</taxon>
        <taxon>Passifloraceae</taxon>
        <taxon>Turnera</taxon>
    </lineage>
</organism>
<evidence type="ECO:0000256" key="10">
    <source>
        <dbReference type="ARBA" id="ARBA00023180"/>
    </source>
</evidence>
<dbReference type="PROSITE" id="PS50011">
    <property type="entry name" value="PROTEIN_KINASE_DOM"/>
    <property type="match status" value="1"/>
</dbReference>
<dbReference type="GO" id="GO:0005524">
    <property type="term" value="F:ATP binding"/>
    <property type="evidence" value="ECO:0007669"/>
    <property type="project" value="InterPro"/>
</dbReference>
<reference evidence="15" key="1">
    <citation type="submission" date="2022-02" db="EMBL/GenBank/DDBJ databases">
        <authorList>
            <person name="Henning P.M."/>
            <person name="McCubbin A.G."/>
            <person name="Shore J.S."/>
        </authorList>
    </citation>
    <scope>NUCLEOTIDE SEQUENCE</scope>
    <source>
        <strain evidence="15">F60SS</strain>
        <tissue evidence="15">Leaves</tissue>
    </source>
</reference>
<evidence type="ECO:0000256" key="12">
    <source>
        <dbReference type="SAM" id="Phobius"/>
    </source>
</evidence>
<evidence type="ECO:0000256" key="4">
    <source>
        <dbReference type="ARBA" id="ARBA00022692"/>
    </source>
</evidence>
<dbReference type="AlphaFoldDB" id="A0A9Q0FNC0"/>
<keyword evidence="4 12" id="KW-0812">Transmembrane</keyword>
<accession>A0A9Q0FNC0</accession>
<evidence type="ECO:0000259" key="14">
    <source>
        <dbReference type="PROSITE" id="PS50011"/>
    </source>
</evidence>
<keyword evidence="3" id="KW-0433">Leucine-rich repeat</keyword>
<feature type="region of interest" description="Disordered" evidence="11">
    <location>
        <begin position="305"/>
        <end position="345"/>
    </location>
</feature>
<evidence type="ECO:0000256" key="2">
    <source>
        <dbReference type="ARBA" id="ARBA00022553"/>
    </source>
</evidence>
<dbReference type="Pfam" id="PF13855">
    <property type="entry name" value="LRR_8"/>
    <property type="match status" value="1"/>
</dbReference>
<dbReference type="PANTHER" id="PTHR48007:SF29">
    <property type="entry name" value="POLLEN RECEPTOR-LIKE KINASE 3"/>
    <property type="match status" value="1"/>
</dbReference>
<dbReference type="SUPFAM" id="SSF56112">
    <property type="entry name" value="Protein kinase-like (PK-like)"/>
    <property type="match status" value="1"/>
</dbReference>
<evidence type="ECO:0000256" key="13">
    <source>
        <dbReference type="SAM" id="SignalP"/>
    </source>
</evidence>
<dbReference type="Gene3D" id="3.30.200.20">
    <property type="entry name" value="Phosphorylase Kinase, domain 1"/>
    <property type="match status" value="1"/>
</dbReference>
<name>A0A9Q0FNC0_9ROSI</name>
<evidence type="ECO:0000256" key="9">
    <source>
        <dbReference type="ARBA" id="ARBA00023170"/>
    </source>
</evidence>
<keyword evidence="8 12" id="KW-0472">Membrane</keyword>
<dbReference type="GO" id="GO:0004672">
    <property type="term" value="F:protein kinase activity"/>
    <property type="evidence" value="ECO:0007669"/>
    <property type="project" value="InterPro"/>
</dbReference>
<proteinExistence type="predicted"/>
<dbReference type="FunFam" id="1.10.510.10:FF:000480">
    <property type="entry name" value="Pollen receptor-like kinase 1"/>
    <property type="match status" value="1"/>
</dbReference>
<dbReference type="InterPro" id="IPR032675">
    <property type="entry name" value="LRR_dom_sf"/>
</dbReference>
<dbReference type="InterPro" id="IPR001611">
    <property type="entry name" value="Leu-rich_rpt"/>
</dbReference>
<feature type="transmembrane region" description="Helical" evidence="12">
    <location>
        <begin position="267"/>
        <end position="287"/>
    </location>
</feature>
<dbReference type="SUPFAM" id="SSF52058">
    <property type="entry name" value="L domain-like"/>
    <property type="match status" value="1"/>
</dbReference>
<dbReference type="Proteomes" id="UP001141552">
    <property type="component" value="Unassembled WGS sequence"/>
</dbReference>
<dbReference type="OrthoDB" id="418615at2759"/>
<gene>
    <name evidence="15" type="ORF">Tsubulata_007681</name>
</gene>
<evidence type="ECO:0000256" key="1">
    <source>
        <dbReference type="ARBA" id="ARBA00004167"/>
    </source>
</evidence>
<keyword evidence="5 13" id="KW-0732">Signal</keyword>
<dbReference type="EMBL" id="JAKUCV010004633">
    <property type="protein sequence ID" value="KAJ4834724.1"/>
    <property type="molecule type" value="Genomic_DNA"/>
</dbReference>
<evidence type="ECO:0000256" key="11">
    <source>
        <dbReference type="SAM" id="MobiDB-lite"/>
    </source>
</evidence>
<evidence type="ECO:0000256" key="6">
    <source>
        <dbReference type="ARBA" id="ARBA00022737"/>
    </source>
</evidence>
<keyword evidence="6" id="KW-0677">Repeat</keyword>
<keyword evidence="2" id="KW-0597">Phosphoprotein</keyword>
<dbReference type="FunFam" id="3.80.10.10:FF:000041">
    <property type="entry name" value="LRR receptor-like serine/threonine-protein kinase ERECTA"/>
    <property type="match status" value="1"/>
</dbReference>
<feature type="signal peptide" evidence="13">
    <location>
        <begin position="1"/>
        <end position="30"/>
    </location>
</feature>
<dbReference type="InterPro" id="IPR046959">
    <property type="entry name" value="PRK1-6/SRF4-like"/>
</dbReference>
<comment type="caution">
    <text evidence="15">The sequence shown here is derived from an EMBL/GenBank/DDBJ whole genome shotgun (WGS) entry which is preliminary data.</text>
</comment>
<dbReference type="InterPro" id="IPR000719">
    <property type="entry name" value="Prot_kinase_dom"/>
</dbReference>
<dbReference type="Pfam" id="PF07714">
    <property type="entry name" value="PK_Tyr_Ser-Thr"/>
    <property type="match status" value="1"/>
</dbReference>
<dbReference type="InterPro" id="IPR001245">
    <property type="entry name" value="Ser-Thr/Tyr_kinase_cat_dom"/>
</dbReference>
<evidence type="ECO:0000313" key="16">
    <source>
        <dbReference type="Proteomes" id="UP001141552"/>
    </source>
</evidence>
<dbReference type="PANTHER" id="PTHR48007">
    <property type="entry name" value="LEUCINE-RICH REPEAT RECEPTOR-LIKE PROTEIN KINASE PXC1"/>
    <property type="match status" value="1"/>
</dbReference>
<dbReference type="GO" id="GO:0016020">
    <property type="term" value="C:membrane"/>
    <property type="evidence" value="ECO:0007669"/>
    <property type="project" value="UniProtKB-SubCell"/>
</dbReference>
<dbReference type="Gene3D" id="1.10.510.10">
    <property type="entry name" value="Transferase(Phosphotransferase) domain 1"/>
    <property type="match status" value="1"/>
</dbReference>
<feature type="chain" id="PRO_5040336101" description="Protein kinase domain-containing protein" evidence="13">
    <location>
        <begin position="31"/>
        <end position="642"/>
    </location>
</feature>
<feature type="domain" description="Protein kinase" evidence="14">
    <location>
        <begin position="367"/>
        <end position="642"/>
    </location>
</feature>
<comment type="subcellular location">
    <subcellularLocation>
        <location evidence="1">Membrane</location>
        <topology evidence="1">Single-pass membrane protein</topology>
    </subcellularLocation>
</comment>
<feature type="compositionally biased region" description="Basic and acidic residues" evidence="11">
    <location>
        <begin position="325"/>
        <end position="334"/>
    </location>
</feature>
<dbReference type="Pfam" id="PF08263">
    <property type="entry name" value="LRRNT_2"/>
    <property type="match status" value="1"/>
</dbReference>
<keyword evidence="10" id="KW-0325">Glycoprotein</keyword>
<keyword evidence="7 12" id="KW-1133">Transmembrane helix</keyword>
<evidence type="ECO:0000256" key="8">
    <source>
        <dbReference type="ARBA" id="ARBA00023136"/>
    </source>
</evidence>
<keyword evidence="9" id="KW-0675">Receptor</keyword>
<feature type="region of interest" description="Disordered" evidence="11">
    <location>
        <begin position="239"/>
        <end position="265"/>
    </location>
</feature>
<evidence type="ECO:0000256" key="3">
    <source>
        <dbReference type="ARBA" id="ARBA00022614"/>
    </source>
</evidence>
<sequence length="642" mass="70364">MAAVRLLHHLTSSFFFSSFIILSICNLSASLTENEALLKFKESLTHNGKLDNWDDTSSPCVKKWVGVKCFGGLITGLHLSKMGISGTINLEALQEIRSLRTISFVDNKFTGPLPAFNSLGALKALLLSGNEFSGEIASDFFASMSSLKKVWLDRNKFTGKIPESVMKLPYLRELHLEGNQFAGPIPPLNQPKLMLVSLDVSDNQLEGKITETLSTFPADAFKGNAKLCGKPLATECSATAQAATEAEEEDREAAPEDPASSGGSSKLTMGVTAVLVIGMVLLAVILLTKRRRDDSFTILEKENLPEVMPPSTHGSSAKSVATTESSKKASESSTRRGSSAHQGRNGLGELIMVNTDKGSLTLPDLMKAAAEVLGNGGLGSAYKAVLANGMAVVVKRMRELGRLSRDEFDAEMRRFGRIKHKNILTPMAYHFRKEEKLVVSQYVPKGSLLYLLHGDRGTCHQDLNWPTRLRILKGIASGMGFIHTEYESYNLPHGNLKSSNVLLDDSYEPLINDYAFDPLTNTSHASQAMFAYKSPEYLQSGEVSHKSDVYCLGIIILEVVTGKFPSQYLSNGKGGTDVVQWVQEAISEKKEQEVIDPELARNTESIDQMVKLLQIAVACVQSDPAERLDMREAIRRIEEIRV</sequence>
<keyword evidence="16" id="KW-1185">Reference proteome</keyword>
<evidence type="ECO:0000313" key="15">
    <source>
        <dbReference type="EMBL" id="KAJ4834724.1"/>
    </source>
</evidence>